<dbReference type="PANTHER" id="PTHR33112:SF1">
    <property type="entry name" value="HETEROKARYON INCOMPATIBILITY DOMAIN-CONTAINING PROTEIN"/>
    <property type="match status" value="1"/>
</dbReference>
<evidence type="ECO:0000259" key="3">
    <source>
        <dbReference type="Pfam" id="PF06985"/>
    </source>
</evidence>
<dbReference type="CDD" id="cd12148">
    <property type="entry name" value="fungal_TF_MHR"/>
    <property type="match status" value="1"/>
</dbReference>
<dbReference type="Pfam" id="PF06985">
    <property type="entry name" value="HET"/>
    <property type="match status" value="1"/>
</dbReference>
<name>A0A8H7ATJ3_9PLEO</name>
<protein>
    <recommendedName>
        <fullName evidence="6">Transcription factor domain-containing protein</fullName>
    </recommendedName>
</protein>
<dbReference type="Pfam" id="PF04082">
    <property type="entry name" value="Fungal_trans"/>
    <property type="match status" value="1"/>
</dbReference>
<evidence type="ECO:0000259" key="2">
    <source>
        <dbReference type="Pfam" id="PF04082"/>
    </source>
</evidence>
<reference evidence="4" key="2">
    <citation type="submission" date="2020-08" db="EMBL/GenBank/DDBJ databases">
        <title>Draft Genome Sequence of Cumin Blight Pathogen Alternaria burnsii.</title>
        <authorList>
            <person name="Feng Z."/>
        </authorList>
    </citation>
    <scope>NUCLEOTIDE SEQUENCE</scope>
    <source>
        <strain evidence="4">CBS107.38</strain>
    </source>
</reference>
<dbReference type="InterPro" id="IPR010730">
    <property type="entry name" value="HET"/>
</dbReference>
<evidence type="ECO:0000256" key="1">
    <source>
        <dbReference type="ARBA" id="ARBA00023242"/>
    </source>
</evidence>
<feature type="domain" description="Xylanolytic transcriptional activator regulatory" evidence="2">
    <location>
        <begin position="105"/>
        <end position="221"/>
    </location>
</feature>
<organism evidence="4 5">
    <name type="scientific">Alternaria burnsii</name>
    <dbReference type="NCBI Taxonomy" id="1187904"/>
    <lineage>
        <taxon>Eukaryota</taxon>
        <taxon>Fungi</taxon>
        <taxon>Dikarya</taxon>
        <taxon>Ascomycota</taxon>
        <taxon>Pezizomycotina</taxon>
        <taxon>Dothideomycetes</taxon>
        <taxon>Pleosporomycetidae</taxon>
        <taxon>Pleosporales</taxon>
        <taxon>Pleosporineae</taxon>
        <taxon>Pleosporaceae</taxon>
        <taxon>Alternaria</taxon>
        <taxon>Alternaria sect. Alternaria</taxon>
    </lineage>
</organism>
<dbReference type="GO" id="GO:0006351">
    <property type="term" value="P:DNA-templated transcription"/>
    <property type="evidence" value="ECO:0007669"/>
    <property type="project" value="InterPro"/>
</dbReference>
<dbReference type="GO" id="GO:0003677">
    <property type="term" value="F:DNA binding"/>
    <property type="evidence" value="ECO:0007669"/>
    <property type="project" value="InterPro"/>
</dbReference>
<feature type="domain" description="Heterokaryon incompatibility" evidence="3">
    <location>
        <begin position="682"/>
        <end position="814"/>
    </location>
</feature>
<dbReference type="PANTHER" id="PTHR33112">
    <property type="entry name" value="DOMAIN PROTEIN, PUTATIVE-RELATED"/>
    <property type="match status" value="1"/>
</dbReference>
<evidence type="ECO:0000313" key="4">
    <source>
        <dbReference type="EMBL" id="KAF7671320.1"/>
    </source>
</evidence>
<dbReference type="EMBL" id="JAAABM010000023">
    <property type="protein sequence ID" value="KAF7671320.1"/>
    <property type="molecule type" value="Genomic_DNA"/>
</dbReference>
<dbReference type="GeneID" id="62208870"/>
<evidence type="ECO:0000313" key="5">
    <source>
        <dbReference type="Proteomes" id="UP000596902"/>
    </source>
</evidence>
<dbReference type="RefSeq" id="XP_038781696.1">
    <property type="nucleotide sequence ID" value="XM_038935692.1"/>
</dbReference>
<dbReference type="Proteomes" id="UP000596902">
    <property type="component" value="Unassembled WGS sequence"/>
</dbReference>
<dbReference type="InterPro" id="IPR007219">
    <property type="entry name" value="XnlR_reg_dom"/>
</dbReference>
<gene>
    <name evidence="4" type="ORF">GT037_010645</name>
</gene>
<keyword evidence="1" id="KW-0539">Nucleus</keyword>
<reference evidence="4" key="1">
    <citation type="submission" date="2020-01" db="EMBL/GenBank/DDBJ databases">
        <authorList>
            <person name="Feng Z.H.Z."/>
        </authorList>
    </citation>
    <scope>NUCLEOTIDE SEQUENCE</scope>
    <source>
        <strain evidence="4">CBS107.38</strain>
    </source>
</reference>
<evidence type="ECO:0008006" key="6">
    <source>
        <dbReference type="Google" id="ProtNLM"/>
    </source>
</evidence>
<sequence>MLGRKRIINMRARIQANQSCFERKTFTSLPPEDHAVELIRPVIEEVQLHGVFLTTEDVLKQLVEQYRAGVDECSSNPSRWATLCSFLAMSAHHRTVSASVVGMSSIAWAFFKNAFAMYVELAIVQRPQISTCEALLAMTLFMLRTADACVTARLTATVAQSVYMLGLHKFEHYIDLEANVAERQRMIFWVTYVVNADLAHRYGTPSSLDVDNFDIAFPGHVYHHVSDHVDPIEDLIQTEQTVYLRRRAVLAVTQLRIHKVLQQALSGNAKRMLSHIEDAITAIDKELQLRLQWQPLTHLWQTLCFPLSAVLILLSEVLAHTASVQARTDAQLIHDFVQYLERLQKEGGDVCDLLDGCKKFYRIAMRAGEQTNTFEQTAEIQLLRSRFSQVADWLQLAQGLLSNMPAPHDQAREIFSGAIVAMSAADDFNQTEATYDMQNGVENAKLSDEAQVIEEIVFRTPDGPLSDHIYIDEPYQDFSSKNLDAWKLKAYNKPVDQNNNLLPNGLCQRCHEIGSNDLEQIRALRLDNSQTAIIKLGKVDNRCKSCKLFARWRLDDSIMDQTRDYFLVSLGSVNLDLRPVQGRLCIVTDDPKSYTSSYQRQHRCPVQLLMLPMDTVSLCSQDGISHPAFGQDEYDNISQWLKTCMADHSEECPETKKRTEFTVYCIDCEDEKVVPMPHNAKYLALSYVWGDTKAPDNDDSLSDAPPIIRDAMIATLQLCFRYLWVDRYCIDQHSTTQKHQQIVNMGKIYAGATLTFIAAGDTDHTLGIPGVSSCQCNSGEGFQLGPYSFVRFFSNPVDEIQGSKWATRGWTYQEAVMSVRKLVFTPNGFYIQCNMQHSFGSTHPINGQTIISSRRNTDQFFQHRRCPPKIATTVAFPGTSINETVIRSRSILDAFFDHISVYMRRQLSYESDRLNAIQGVLNEFRSHETPLFHIFGVPFNPASEWTINATLFWRMQNHSVQRRANFPSWSWLGWNYIDEPPYPFALLYGFEDLTTAERFSHVFCYTYGLNSSLDEHSARISVEILGDGLLNVTEAHQSDIVLDTALPLEARIMPHLVIHGVILPLIFDRDEGDYWLNVDAPSGPFHKTSSFPFTFRMWLDVPDAQEQDTSRRNQVRELVLGLFGLVIHTLILRENENAWTRIGIGQYSWRDSKTNKVGLSGGIKVVKETYMKALKRHQKRTIRLISPYFYKMKHFTTVFALAAAVAAIDIQGHIESHCGGGNRVTFTNVNPDRCYATGGVSWAYSFRAIPTNWRLSTRSHGGGNCGPIIHVFDSNGRDLVCHGGEVNNVEYTGAGYSFINKRRSVDVASDSQDCIKPDLLEIEGGSTYNLLDLEDETYKAMLAYASNGTTASDMPSAFDEYIVQ</sequence>
<dbReference type="GO" id="GO:0008270">
    <property type="term" value="F:zinc ion binding"/>
    <property type="evidence" value="ECO:0007669"/>
    <property type="project" value="InterPro"/>
</dbReference>
<accession>A0A8H7ATJ3</accession>
<comment type="caution">
    <text evidence="4">The sequence shown here is derived from an EMBL/GenBank/DDBJ whole genome shotgun (WGS) entry which is preliminary data.</text>
</comment>
<proteinExistence type="predicted"/>
<keyword evidence="5" id="KW-1185">Reference proteome</keyword>